<dbReference type="InterPro" id="IPR036365">
    <property type="entry name" value="PGBD-like_sf"/>
</dbReference>
<protein>
    <submittedName>
        <fullName evidence="4">TPR repeat, SEL1 subfamily</fullName>
    </submittedName>
</protein>
<dbReference type="InterPro" id="IPR050767">
    <property type="entry name" value="Sel1_AlgK"/>
</dbReference>
<evidence type="ECO:0000313" key="4">
    <source>
        <dbReference type="EMBL" id="CDO60168.1"/>
    </source>
</evidence>
<dbReference type="InterPro" id="IPR036366">
    <property type="entry name" value="PGBDSf"/>
</dbReference>
<feature type="region of interest" description="Disordered" evidence="2">
    <location>
        <begin position="36"/>
        <end position="62"/>
    </location>
</feature>
<feature type="compositionally biased region" description="Low complexity" evidence="2">
    <location>
        <begin position="600"/>
        <end position="612"/>
    </location>
</feature>
<dbReference type="AlphaFoldDB" id="X5M9G0"/>
<dbReference type="PANTHER" id="PTHR11102:SF160">
    <property type="entry name" value="ERAD-ASSOCIATED E3 UBIQUITIN-PROTEIN LIGASE COMPONENT HRD3"/>
    <property type="match status" value="1"/>
</dbReference>
<feature type="coiled-coil region" evidence="1">
    <location>
        <begin position="132"/>
        <end position="223"/>
    </location>
</feature>
<feature type="compositionally biased region" description="Polar residues" evidence="2">
    <location>
        <begin position="747"/>
        <end position="763"/>
    </location>
</feature>
<dbReference type="STRING" id="1458461.BN1012_Phect1955"/>
<keyword evidence="1" id="KW-0175">Coiled coil</keyword>
<gene>
    <name evidence="4" type="ORF">BN1012_Phect1955</name>
</gene>
<reference evidence="4 5" key="1">
    <citation type="journal article" date="2014" name="Front. Genet.">
        <title>Genome and metabolic network of "Candidatus Phaeomarinobacter ectocarpi" Ec32, a new candidate genus of Alphaproteobacteria frequently associated with brown algae.</title>
        <authorList>
            <person name="Dittami S.M."/>
            <person name="Barbeyron T."/>
            <person name="Boyen C."/>
            <person name="Cambefort J."/>
            <person name="Collet G."/>
            <person name="Delage L."/>
            <person name="Gobet A."/>
            <person name="Groisillier A."/>
            <person name="Leblanc C."/>
            <person name="Michel G."/>
            <person name="Scornet D."/>
            <person name="Siegel A."/>
            <person name="Tapia J.E."/>
            <person name="Tonon T."/>
        </authorList>
    </citation>
    <scope>NUCLEOTIDE SEQUENCE [LARGE SCALE GENOMIC DNA]</scope>
    <source>
        <strain evidence="4 5">Ec32</strain>
    </source>
</reference>
<dbReference type="Gene3D" id="1.25.40.10">
    <property type="entry name" value="Tetratricopeptide repeat domain"/>
    <property type="match status" value="1"/>
</dbReference>
<dbReference type="InterPro" id="IPR002477">
    <property type="entry name" value="Peptidoglycan-bd-like"/>
</dbReference>
<dbReference type="PANTHER" id="PTHR11102">
    <property type="entry name" value="SEL-1-LIKE PROTEIN"/>
    <property type="match status" value="1"/>
</dbReference>
<evidence type="ECO:0000259" key="3">
    <source>
        <dbReference type="Pfam" id="PF01471"/>
    </source>
</evidence>
<evidence type="ECO:0000256" key="1">
    <source>
        <dbReference type="SAM" id="Coils"/>
    </source>
</evidence>
<dbReference type="EMBL" id="HG966617">
    <property type="protein sequence ID" value="CDO60168.1"/>
    <property type="molecule type" value="Genomic_DNA"/>
</dbReference>
<dbReference type="InterPro" id="IPR011990">
    <property type="entry name" value="TPR-like_helical_dom_sf"/>
</dbReference>
<dbReference type="Proteomes" id="UP000032160">
    <property type="component" value="Chromosome I"/>
</dbReference>
<name>X5M9G0_9HYPH</name>
<dbReference type="Pfam" id="PF01471">
    <property type="entry name" value="PG_binding_1"/>
    <property type="match status" value="1"/>
</dbReference>
<dbReference type="SUPFAM" id="SSF47090">
    <property type="entry name" value="PGBD-like"/>
    <property type="match status" value="1"/>
</dbReference>
<sequence>MKGIEPEAREAAKIAARREGKTLGQWLNEKIIDASDEEEADISADTALRPPASSSGNPMPQQALQIDFSPVTDALRDLVHRLERSERRSENALTGLDETLADMSTRLERTERMSREPGLLSGGSGSGLDSTLADLRERLEKSERGLERAEHLNTDAMRTVERGLRAISNRLEETERRADEASKQVQTVGMETPETVRHLQSALTDLSRRLDTTESAATTAREQAAQAVAAINTRGGASDDAVAALERAIGNVVDHIEASDARTAKALGGLRDDLEKLEKAASETKPGVGVEAIQTLEGTISALQQNVTEMVGRLGQVENNTQRDVDQIAGAIDNMGSRLDTVREAAVSAATDAARQEGSVTAQLVSQLEQRVDEVGQQHVATQQRIEQSEQQSAQAIHTIETSVTDIAGQMREIANIGAGGKEVFAEPLAALETAIEEMADRLQTTDQRSAKALAKVEEVSDELLRKLDGANPTDDIQQIKSSVENVDARLNLIEAANKGTAFDTGPELGFMAGAPAADQNSAAAMPPPPPATDWTATADEGPFGPPPEAGQMGAPPFMPSPDMADGQSSPFGEPPFPDHAQDTAAPLEPAARNDFLESARQAARAAAGSAGPDTARSPFADDEQTQRAGMMSGSRKPLALIAAGLAVVAVAGLIVVMMGGGPKEVAGPPDDVTAPLDVMAELDAPTVDVTPLDVTPDAEAEAETPATDTAPSEIADAGETTRPPARELPDVVSPAEASAPADVPSSAEQAVAGQSINGPTSITPRQEVDVASLPTSPAEPQRQTLREAATNGDASAQYEIGQRYANGSSGVPQDNEQAAYWLNRAAEQGLAPAQYRLGTMFEKGLGLPENPTKARTWYERAAAQGNVKAMHNLAVMQAEGAGGPQDFAGASRSFEAAAQHGLADSQYNLAILHERGLGVERDLAEAYKWFTIASANGDADAGARAEALKNSVDAAKLVDAELAARTFTPRSADAAANQVSWQAEMTPAAMVREAQRILGSLGYDAGPADGRPGNKTLDAVRKFERDKGLAVTGRIDGRLMDALQKAAI</sequence>
<dbReference type="Gene3D" id="1.10.287.1490">
    <property type="match status" value="1"/>
</dbReference>
<feature type="region of interest" description="Disordered" evidence="2">
    <location>
        <begin position="600"/>
        <end position="632"/>
    </location>
</feature>
<keyword evidence="5" id="KW-1185">Reference proteome</keyword>
<dbReference type="Pfam" id="PF08238">
    <property type="entry name" value="Sel1"/>
    <property type="match status" value="4"/>
</dbReference>
<feature type="coiled-coil region" evidence="1">
    <location>
        <begin position="365"/>
        <end position="392"/>
    </location>
</feature>
<proteinExistence type="predicted"/>
<feature type="region of interest" description="Disordered" evidence="2">
    <location>
        <begin position="109"/>
        <end position="130"/>
    </location>
</feature>
<feature type="compositionally biased region" description="Polar residues" evidence="2">
    <location>
        <begin position="52"/>
        <end position="62"/>
    </location>
</feature>
<organism evidence="4 5">
    <name type="scientific">Candidatus Phaeomarinibacter ectocarpi</name>
    <dbReference type="NCBI Taxonomy" id="1458461"/>
    <lineage>
        <taxon>Bacteria</taxon>
        <taxon>Pseudomonadati</taxon>
        <taxon>Pseudomonadota</taxon>
        <taxon>Alphaproteobacteria</taxon>
        <taxon>Hyphomicrobiales</taxon>
        <taxon>Parvibaculaceae</taxon>
        <taxon>Candidatus Phaeomarinibacter</taxon>
    </lineage>
</organism>
<feature type="region of interest" description="Disordered" evidence="2">
    <location>
        <begin position="519"/>
        <end position="584"/>
    </location>
</feature>
<evidence type="ECO:0000313" key="5">
    <source>
        <dbReference type="Proteomes" id="UP000032160"/>
    </source>
</evidence>
<feature type="domain" description="Peptidoglycan binding-like" evidence="3">
    <location>
        <begin position="991"/>
        <end position="1044"/>
    </location>
</feature>
<feature type="region of interest" description="Disordered" evidence="2">
    <location>
        <begin position="699"/>
        <end position="763"/>
    </location>
</feature>
<evidence type="ECO:0000256" key="2">
    <source>
        <dbReference type="SAM" id="MobiDB-lite"/>
    </source>
</evidence>
<dbReference type="InterPro" id="IPR006597">
    <property type="entry name" value="Sel1-like"/>
</dbReference>
<dbReference type="SUPFAM" id="SSF81901">
    <property type="entry name" value="HCP-like"/>
    <property type="match status" value="1"/>
</dbReference>
<accession>X5M9G0</accession>
<dbReference type="Gene3D" id="1.10.101.10">
    <property type="entry name" value="PGBD-like superfamily/PGBD"/>
    <property type="match status" value="1"/>
</dbReference>
<dbReference type="HOGENOM" id="CLU_005869_0_0_5"/>
<dbReference type="KEGG" id="pect:BN1012_Phect1955"/>
<dbReference type="SMART" id="SM00671">
    <property type="entry name" value="SEL1"/>
    <property type="match status" value="4"/>
</dbReference>